<dbReference type="SUPFAM" id="SSF53067">
    <property type="entry name" value="Actin-like ATPase domain"/>
    <property type="match status" value="1"/>
</dbReference>
<dbReference type="Gene3D" id="3.90.640.10">
    <property type="entry name" value="Actin, Chain A, domain 4"/>
    <property type="match status" value="1"/>
</dbReference>
<evidence type="ECO:0000313" key="1">
    <source>
        <dbReference type="EMBL" id="KAK0638697.1"/>
    </source>
</evidence>
<name>A0AA39XSR1_9PEZI</name>
<sequence length="618" mass="69050">MTSGDVNNPSSIESIQTVENWNGQNEPKVQSKITYAAEGDGERWGGSVGDHPYVLKETKLDLEKPQRLDALAELRRTIEALDCVTMSVRELNALAVDTPRHVMKTPLEIVTDYLDHVAQAVRQTMEARDPPVALGSFPVDLIFTHPAEWDEQGKNLTFRAMMSSFAKRFYEIAQTNGKIYMATESEACAQYTMRDSQEGAIRGLLKGDCFIVVDAGGGTVDLASYEVKEVDPFRVELATKPTSKRCGAALIDEEFMERYLPKRLGAAHFERLRFPDGYEDQMGGAAHKTLRRDQETVIKDFIGLKHRFKGPQDDGTHPDPDWIPLPVGVGQPDEKKLIKPGLLGIPCRHMMEMFEISLRGTRELVEGQVNMLDDLGLPARAIFFSGGLSRNAYVLKVLEKHAKNLGLTPFSGQDTWTAVAKGAALMAMNVGCGPSLQPNTPCPVHIGVVLATGYTSFDHDPKQRYKDTFDKTDRAKDHIQWIVTKGDLVTYADGIRKRVKINTKFSLDGSTNGQINVVTSRHEGARGPPSKFKVNDDDTRVTYPLNYNLKTISPDHRRRCPSAFIDVRNDHGPAYRQVQFELEVHVSQQASQADIRLVWGRTDEQDGWALSRTKHIPF</sequence>
<dbReference type="Gene3D" id="3.30.420.40">
    <property type="match status" value="2"/>
</dbReference>
<keyword evidence="2" id="KW-1185">Reference proteome</keyword>
<dbReference type="Proteomes" id="UP001174936">
    <property type="component" value="Unassembled WGS sequence"/>
</dbReference>
<dbReference type="EMBL" id="JAULSV010000007">
    <property type="protein sequence ID" value="KAK0638697.1"/>
    <property type="molecule type" value="Genomic_DNA"/>
</dbReference>
<organism evidence="1 2">
    <name type="scientific">Cercophora newfieldiana</name>
    <dbReference type="NCBI Taxonomy" id="92897"/>
    <lineage>
        <taxon>Eukaryota</taxon>
        <taxon>Fungi</taxon>
        <taxon>Dikarya</taxon>
        <taxon>Ascomycota</taxon>
        <taxon>Pezizomycotina</taxon>
        <taxon>Sordariomycetes</taxon>
        <taxon>Sordariomycetidae</taxon>
        <taxon>Sordariales</taxon>
        <taxon>Lasiosphaeriaceae</taxon>
        <taxon>Cercophora</taxon>
    </lineage>
</organism>
<dbReference type="CDD" id="cd10170">
    <property type="entry name" value="ASKHA_NBD_HSP70"/>
    <property type="match status" value="1"/>
</dbReference>
<protein>
    <recommendedName>
        <fullName evidence="3">Actin-like ATPase domain-containing protein</fullName>
    </recommendedName>
</protein>
<evidence type="ECO:0008006" key="3">
    <source>
        <dbReference type="Google" id="ProtNLM"/>
    </source>
</evidence>
<evidence type="ECO:0000313" key="2">
    <source>
        <dbReference type="Proteomes" id="UP001174936"/>
    </source>
</evidence>
<dbReference type="InterPro" id="IPR043129">
    <property type="entry name" value="ATPase_NBD"/>
</dbReference>
<dbReference type="PANTHER" id="PTHR14187">
    <property type="entry name" value="ALPHA KINASE/ELONGATION FACTOR 2 KINASE"/>
    <property type="match status" value="1"/>
</dbReference>
<comment type="caution">
    <text evidence="1">The sequence shown here is derived from an EMBL/GenBank/DDBJ whole genome shotgun (WGS) entry which is preliminary data.</text>
</comment>
<dbReference type="AlphaFoldDB" id="A0AA39XSR1"/>
<gene>
    <name evidence="1" type="ORF">B0T16DRAFT_229240</name>
</gene>
<accession>A0AA39XSR1</accession>
<proteinExistence type="predicted"/>
<dbReference type="PANTHER" id="PTHR14187:SF82">
    <property type="entry name" value="FAMILY CHAPERONE, PUTATIVE (AFU_ORTHOLOGUE AFUA_7G08575)-RELATED"/>
    <property type="match status" value="1"/>
</dbReference>
<reference evidence="1" key="1">
    <citation type="submission" date="2023-06" db="EMBL/GenBank/DDBJ databases">
        <title>Genome-scale phylogeny and comparative genomics of the fungal order Sordariales.</title>
        <authorList>
            <consortium name="Lawrence Berkeley National Laboratory"/>
            <person name="Hensen N."/>
            <person name="Bonometti L."/>
            <person name="Westerberg I."/>
            <person name="Brannstrom I.O."/>
            <person name="Guillou S."/>
            <person name="Cros-Aarteil S."/>
            <person name="Calhoun S."/>
            <person name="Haridas S."/>
            <person name="Kuo A."/>
            <person name="Mondo S."/>
            <person name="Pangilinan J."/>
            <person name="Riley R."/>
            <person name="Labutti K."/>
            <person name="Andreopoulos B."/>
            <person name="Lipzen A."/>
            <person name="Chen C."/>
            <person name="Yanf M."/>
            <person name="Daum C."/>
            <person name="Ng V."/>
            <person name="Clum A."/>
            <person name="Steindorff A."/>
            <person name="Ohm R."/>
            <person name="Martin F."/>
            <person name="Silar P."/>
            <person name="Natvig D."/>
            <person name="Lalanne C."/>
            <person name="Gautier V."/>
            <person name="Ament-Velasquez S.L."/>
            <person name="Kruys A."/>
            <person name="Hutchinson M.I."/>
            <person name="Powell A.J."/>
            <person name="Barry K."/>
            <person name="Miller A.N."/>
            <person name="Grigoriev I.V."/>
            <person name="Debuchy R."/>
            <person name="Gladieux P."/>
            <person name="Thoren M.H."/>
            <person name="Johannesson H."/>
        </authorList>
    </citation>
    <scope>NUCLEOTIDE SEQUENCE</scope>
    <source>
        <strain evidence="1">SMH2532-1</strain>
    </source>
</reference>